<dbReference type="Proteomes" id="UP001165120">
    <property type="component" value="Unassembled WGS sequence"/>
</dbReference>
<dbReference type="GO" id="GO:0000287">
    <property type="term" value="F:magnesium ion binding"/>
    <property type="evidence" value="ECO:0007669"/>
    <property type="project" value="InterPro"/>
</dbReference>
<protein>
    <recommendedName>
        <fullName evidence="1">holo-[acyl-carrier-protein] synthase</fullName>
        <ecNumber evidence="1">2.7.8.7</ecNumber>
    </recommendedName>
</protein>
<evidence type="ECO:0000313" key="3">
    <source>
        <dbReference type="EMBL" id="GME70342.1"/>
    </source>
</evidence>
<sequence length="382" mass="43762">MSLDEKCWNSFEKACKKLNSNKAPIIYTFIIDVKKIDSIIDDFKFELILRLLGLNEISRIISKKTTSNSQKKILINKLLIKFLLSCQYKDIQMVKNKQMIRFGNGEFGKPFIDQPNKFKDNLQFNISDELDLIAISVNFNENLEIGIDLANPYDVKNSIIDNNLSQDLNEFHNEYFKDIFTNFEKLQLDKFNDNSRTDYSIGNDVTRNNDTGANNDINYLNYAHYWSIKESYSKYLGVGISNGLQYEFLNFKKFLGYDKNIIHMSKDKFTNKDNEIETFELIEDVISLNDYFQDKRVGTSRVLIETDNAMPMVLCVTHGYGDSKISGDEGIAASYSISDTHEDADGAGDGSPVQVKYIKVDLEQMVDYLVNISASPSITSLE</sequence>
<keyword evidence="2" id="KW-0808">Transferase</keyword>
<dbReference type="EC" id="2.7.8.7" evidence="1"/>
<keyword evidence="4" id="KW-1185">Reference proteome</keyword>
<dbReference type="AlphaFoldDB" id="A0A9W6WGJ3"/>
<dbReference type="GO" id="GO:0008897">
    <property type="term" value="F:holo-[acyl-carrier-protein] synthase activity"/>
    <property type="evidence" value="ECO:0007669"/>
    <property type="project" value="UniProtKB-EC"/>
</dbReference>
<dbReference type="GO" id="GO:0019878">
    <property type="term" value="P:lysine biosynthetic process via aminoadipic acid"/>
    <property type="evidence" value="ECO:0007669"/>
    <property type="project" value="TreeGrafter"/>
</dbReference>
<evidence type="ECO:0000256" key="2">
    <source>
        <dbReference type="ARBA" id="ARBA00022679"/>
    </source>
</evidence>
<dbReference type="InterPro" id="IPR037143">
    <property type="entry name" value="4-PPantetheinyl_Trfase_dom_sf"/>
</dbReference>
<dbReference type="InterPro" id="IPR050559">
    <property type="entry name" value="P-Pant_transferase_sf"/>
</dbReference>
<accession>A0A9W6WGJ3</accession>
<proteinExistence type="predicted"/>
<name>A0A9W6WGJ3_CANBO</name>
<evidence type="ECO:0000313" key="4">
    <source>
        <dbReference type="Proteomes" id="UP001165120"/>
    </source>
</evidence>
<dbReference type="EMBL" id="BSXN01000884">
    <property type="protein sequence ID" value="GME70342.1"/>
    <property type="molecule type" value="Genomic_DNA"/>
</dbReference>
<reference evidence="3" key="1">
    <citation type="submission" date="2023-04" db="EMBL/GenBank/DDBJ databases">
        <title>Candida boidinii NBRC 10035.</title>
        <authorList>
            <person name="Ichikawa N."/>
            <person name="Sato H."/>
            <person name="Tonouchi N."/>
        </authorList>
    </citation>
    <scope>NUCLEOTIDE SEQUENCE</scope>
    <source>
        <strain evidence="3">NBRC 10035</strain>
    </source>
</reference>
<organism evidence="3 4">
    <name type="scientific">Candida boidinii</name>
    <name type="common">Yeast</name>
    <dbReference type="NCBI Taxonomy" id="5477"/>
    <lineage>
        <taxon>Eukaryota</taxon>
        <taxon>Fungi</taxon>
        <taxon>Dikarya</taxon>
        <taxon>Ascomycota</taxon>
        <taxon>Saccharomycotina</taxon>
        <taxon>Pichiomycetes</taxon>
        <taxon>Pichiales</taxon>
        <taxon>Pichiaceae</taxon>
        <taxon>Ogataea</taxon>
        <taxon>Ogataea/Candida clade</taxon>
    </lineage>
</organism>
<dbReference type="PANTHER" id="PTHR12215:SF10">
    <property type="entry name" value="L-AMINOADIPATE-SEMIALDEHYDE DEHYDROGENASE-PHOSPHOPANTETHEINYL TRANSFERASE"/>
    <property type="match status" value="1"/>
</dbReference>
<dbReference type="PANTHER" id="PTHR12215">
    <property type="entry name" value="PHOSPHOPANTETHEINE TRANSFERASE"/>
    <property type="match status" value="1"/>
</dbReference>
<dbReference type="Gene3D" id="3.90.470.20">
    <property type="entry name" value="4'-phosphopantetheinyl transferase domain"/>
    <property type="match status" value="1"/>
</dbReference>
<comment type="caution">
    <text evidence="3">The sequence shown here is derived from an EMBL/GenBank/DDBJ whole genome shotgun (WGS) entry which is preliminary data.</text>
</comment>
<evidence type="ECO:0000256" key="1">
    <source>
        <dbReference type="ARBA" id="ARBA00013172"/>
    </source>
</evidence>
<gene>
    <name evidence="3" type="ORF">Cboi02_000280600</name>
</gene>
<dbReference type="SUPFAM" id="SSF56214">
    <property type="entry name" value="4'-phosphopantetheinyl transferase"/>
    <property type="match status" value="2"/>
</dbReference>
<dbReference type="GO" id="GO:0005829">
    <property type="term" value="C:cytosol"/>
    <property type="evidence" value="ECO:0007669"/>
    <property type="project" value="TreeGrafter"/>
</dbReference>